<sequence>MKASLNYGSQKDIAAKHNITQKNLVDLSYAYNIRGGKQRTSKNIKKGERIKLVTTMDKLHFLDYVDI</sequence>
<evidence type="ECO:0000313" key="1">
    <source>
        <dbReference type="EMBL" id="APM37963.1"/>
    </source>
</evidence>
<protein>
    <submittedName>
        <fullName evidence="1">Uncharacterized protein</fullName>
    </submittedName>
</protein>
<gene>
    <name evidence="1" type="ORF">BS101_04045</name>
</gene>
<dbReference type="Proteomes" id="UP000184604">
    <property type="component" value="Chromosome"/>
</dbReference>
<proteinExistence type="predicted"/>
<dbReference type="RefSeq" id="WP_073537659.1">
    <property type="nucleotide sequence ID" value="NZ_CP018335.1"/>
</dbReference>
<dbReference type="AlphaFoldDB" id="A0A1L5F4P1"/>
<organism evidence="1 2">
    <name type="scientific">Clostridium kluyveri</name>
    <dbReference type="NCBI Taxonomy" id="1534"/>
    <lineage>
        <taxon>Bacteria</taxon>
        <taxon>Bacillati</taxon>
        <taxon>Bacillota</taxon>
        <taxon>Clostridia</taxon>
        <taxon>Eubacteriales</taxon>
        <taxon>Clostridiaceae</taxon>
        <taxon>Clostridium</taxon>
    </lineage>
</organism>
<name>A0A1L5F4P1_CLOKL</name>
<reference evidence="1 2" key="1">
    <citation type="submission" date="2016-12" db="EMBL/GenBank/DDBJ databases">
        <title>Complete genome sequence of Clostridium kluyveri JZZ isolated from the pit mud of a Chinese flavor liquor-making factory.</title>
        <authorList>
            <person name="Wang Y."/>
        </authorList>
    </citation>
    <scope>NUCLEOTIDE SEQUENCE [LARGE SCALE GENOMIC DNA]</scope>
    <source>
        <strain evidence="1 2">JZZ</strain>
    </source>
</reference>
<dbReference type="EMBL" id="CP018335">
    <property type="protein sequence ID" value="APM37963.1"/>
    <property type="molecule type" value="Genomic_DNA"/>
</dbReference>
<accession>A0A1L5F4P1</accession>
<evidence type="ECO:0000313" key="2">
    <source>
        <dbReference type="Proteomes" id="UP000184604"/>
    </source>
</evidence>